<reference evidence="1 2" key="1">
    <citation type="submission" date="2016-07" db="EMBL/GenBank/DDBJ databases">
        <title>Draft genome sequence of Prauserella muralis DSM 45305, isolated from a mould-covered wall in an indoor environment.</title>
        <authorList>
            <person name="Ruckert C."/>
            <person name="Albersmeier A."/>
            <person name="Jiang C.-L."/>
            <person name="Jiang Y."/>
            <person name="Kalinowski J."/>
            <person name="Schneider O."/>
            <person name="Winkler A."/>
            <person name="Zotchev S.B."/>
        </authorList>
    </citation>
    <scope>NUCLEOTIDE SEQUENCE [LARGE SCALE GENOMIC DNA]</scope>
    <source>
        <strain evidence="1 2">DSM 45305</strain>
    </source>
</reference>
<dbReference type="AlphaFoldDB" id="A0A2V4B1G7"/>
<evidence type="ECO:0000313" key="2">
    <source>
        <dbReference type="Proteomes" id="UP000249915"/>
    </source>
</evidence>
<comment type="caution">
    <text evidence="1">The sequence shown here is derived from an EMBL/GenBank/DDBJ whole genome shotgun (WGS) entry which is preliminary data.</text>
</comment>
<keyword evidence="2" id="KW-1185">Reference proteome</keyword>
<name>A0A2V4B1G7_9PSEU</name>
<organism evidence="1 2">
    <name type="scientific">Prauserella muralis</name>
    <dbReference type="NCBI Taxonomy" id="588067"/>
    <lineage>
        <taxon>Bacteria</taxon>
        <taxon>Bacillati</taxon>
        <taxon>Actinomycetota</taxon>
        <taxon>Actinomycetes</taxon>
        <taxon>Pseudonocardiales</taxon>
        <taxon>Pseudonocardiaceae</taxon>
        <taxon>Prauserella</taxon>
    </lineage>
</organism>
<dbReference type="OrthoDB" id="3827987at2"/>
<dbReference type="RefSeq" id="WP_112281893.1">
    <property type="nucleotide sequence ID" value="NZ_MASW01000002.1"/>
</dbReference>
<gene>
    <name evidence="1" type="ORF">BAY60_16065</name>
</gene>
<dbReference type="EMBL" id="MASW01000002">
    <property type="protein sequence ID" value="PXY27877.1"/>
    <property type="molecule type" value="Genomic_DNA"/>
</dbReference>
<accession>A0A2V4B1G7</accession>
<proteinExistence type="predicted"/>
<evidence type="ECO:0000313" key="1">
    <source>
        <dbReference type="EMBL" id="PXY27877.1"/>
    </source>
</evidence>
<dbReference type="Proteomes" id="UP000249915">
    <property type="component" value="Unassembled WGS sequence"/>
</dbReference>
<protein>
    <submittedName>
        <fullName evidence="1">Uncharacterized protein</fullName>
    </submittedName>
</protein>
<sequence>MTTPWERYKAVLTRLLDEHPEAALGFDDPRVDEGREPPFSLSLAAWAVDLAEEVHARFGAEVDVGVGAMPCPAREMRFDVTPYLDPPAPVAATAELGFALDGPLSLRSGHTVHHGLRVTNRTGAELTVFTNGQVTGAVIDAPTDRVVGGSVELQTQPLVTFPTPAGATRVVPLLVGTASFDPVLGYAVPPGEWALRTTVDLGNDRHVRTPLLPFTVVA</sequence>